<reference evidence="2" key="1">
    <citation type="submission" date="2013-04" db="EMBL/GenBank/DDBJ databases">
        <authorList>
            <person name="Qu J."/>
            <person name="Murali S.C."/>
            <person name="Bandaranaike D."/>
            <person name="Bellair M."/>
            <person name="Blankenburg K."/>
            <person name="Chao H."/>
            <person name="Dinh H."/>
            <person name="Doddapaneni H."/>
            <person name="Downs B."/>
            <person name="Dugan-Rocha S."/>
            <person name="Elkadiri S."/>
            <person name="Gnanaolivu R.D."/>
            <person name="Hernandez B."/>
            <person name="Javaid M."/>
            <person name="Jayaseelan J.C."/>
            <person name="Lee S."/>
            <person name="Li M."/>
            <person name="Ming W."/>
            <person name="Munidasa M."/>
            <person name="Muniz J."/>
            <person name="Nguyen L."/>
            <person name="Ongeri F."/>
            <person name="Osuji N."/>
            <person name="Pu L.-L."/>
            <person name="Puazo M."/>
            <person name="Qu C."/>
            <person name="Quiroz J."/>
            <person name="Raj R."/>
            <person name="Weissenberger G."/>
            <person name="Xin Y."/>
            <person name="Zou X."/>
            <person name="Han Y."/>
            <person name="Richards S."/>
            <person name="Worley K."/>
            <person name="Muzny D."/>
            <person name="Gibbs R."/>
        </authorList>
    </citation>
    <scope>NUCLEOTIDE SEQUENCE</scope>
    <source>
        <strain evidence="2">Sampled in the wild</strain>
    </source>
</reference>
<comment type="caution">
    <text evidence="2">The sequence shown here is derived from an EMBL/GenBank/DDBJ whole genome shotgun (WGS) entry which is preliminary data.</text>
</comment>
<dbReference type="InterPro" id="IPR000477">
    <property type="entry name" value="RT_dom"/>
</dbReference>
<evidence type="ECO:0000313" key="3">
    <source>
        <dbReference type="Proteomes" id="UP000792457"/>
    </source>
</evidence>
<organism evidence="2 3">
    <name type="scientific">Ladona fulva</name>
    <name type="common">Scarce chaser dragonfly</name>
    <name type="synonym">Libellula fulva</name>
    <dbReference type="NCBI Taxonomy" id="123851"/>
    <lineage>
        <taxon>Eukaryota</taxon>
        <taxon>Metazoa</taxon>
        <taxon>Ecdysozoa</taxon>
        <taxon>Arthropoda</taxon>
        <taxon>Hexapoda</taxon>
        <taxon>Insecta</taxon>
        <taxon>Pterygota</taxon>
        <taxon>Palaeoptera</taxon>
        <taxon>Odonata</taxon>
        <taxon>Epiprocta</taxon>
        <taxon>Anisoptera</taxon>
        <taxon>Libelluloidea</taxon>
        <taxon>Libellulidae</taxon>
        <taxon>Ladona</taxon>
    </lineage>
</organism>
<dbReference type="PROSITE" id="PS50878">
    <property type="entry name" value="RT_POL"/>
    <property type="match status" value="1"/>
</dbReference>
<name>A0A8K0KN33_LADFU</name>
<evidence type="ECO:0000313" key="2">
    <source>
        <dbReference type="EMBL" id="KAG8237672.1"/>
    </source>
</evidence>
<proteinExistence type="predicted"/>
<dbReference type="GO" id="GO:0071897">
    <property type="term" value="P:DNA biosynthetic process"/>
    <property type="evidence" value="ECO:0007669"/>
    <property type="project" value="UniProtKB-ARBA"/>
</dbReference>
<dbReference type="EMBL" id="KZ309204">
    <property type="protein sequence ID" value="KAG8237672.1"/>
    <property type="molecule type" value="Genomic_DNA"/>
</dbReference>
<evidence type="ECO:0000259" key="1">
    <source>
        <dbReference type="PROSITE" id="PS50878"/>
    </source>
</evidence>
<keyword evidence="3" id="KW-1185">Reference proteome</keyword>
<dbReference type="CDD" id="cd01650">
    <property type="entry name" value="RT_nLTR_like"/>
    <property type="match status" value="1"/>
</dbReference>
<dbReference type="PANTHER" id="PTHR33332">
    <property type="entry name" value="REVERSE TRANSCRIPTASE DOMAIN-CONTAINING PROTEIN"/>
    <property type="match status" value="1"/>
</dbReference>
<dbReference type="InterPro" id="IPR043502">
    <property type="entry name" value="DNA/RNA_pol_sf"/>
</dbReference>
<protein>
    <recommendedName>
        <fullName evidence="1">Reverse transcriptase domain-containing protein</fullName>
    </recommendedName>
</protein>
<feature type="domain" description="Reverse transcriptase" evidence="1">
    <location>
        <begin position="1"/>
        <end position="282"/>
    </location>
</feature>
<sequence length="282" mass="31944">MLANSDLSLFPSDPNEIIKVILSFKYSWLAGFDEIPMTIIKQASYWIASPISSIFNSSISEGHFPFILKLAHITPVHKKGSYTNSSNYHPISILSVFFTILEKLLFSHLINYLNHYNLLHHSQHGFRNKCSTTTATYQLLQQIIGALNNKEFISGINGVTLKWIKSFLTGRQQTVKIPNLTENPLSITSGVPQGSVLGPLLFTIFMNELPNTLCNTNVILYADDTSTINRSKNIDDLYFNASHSIETMAKWCYDNSLHLNDKKLCSYNFSSQYYPSSENKQQ</sequence>
<dbReference type="SUPFAM" id="SSF56672">
    <property type="entry name" value="DNA/RNA polymerases"/>
    <property type="match status" value="1"/>
</dbReference>
<gene>
    <name evidence="2" type="ORF">J437_LFUL015566</name>
</gene>
<dbReference type="Pfam" id="PF00078">
    <property type="entry name" value="RVT_1"/>
    <property type="match status" value="1"/>
</dbReference>
<accession>A0A8K0KN33</accession>
<dbReference type="AlphaFoldDB" id="A0A8K0KN33"/>
<reference evidence="2" key="2">
    <citation type="submission" date="2017-10" db="EMBL/GenBank/DDBJ databases">
        <title>Ladona fulva Genome sequencing and assembly.</title>
        <authorList>
            <person name="Murali S."/>
            <person name="Richards S."/>
            <person name="Bandaranaike D."/>
            <person name="Bellair M."/>
            <person name="Blankenburg K."/>
            <person name="Chao H."/>
            <person name="Dinh H."/>
            <person name="Doddapaneni H."/>
            <person name="Dugan-Rocha S."/>
            <person name="Elkadiri S."/>
            <person name="Gnanaolivu R."/>
            <person name="Hernandez B."/>
            <person name="Skinner E."/>
            <person name="Javaid M."/>
            <person name="Lee S."/>
            <person name="Li M."/>
            <person name="Ming W."/>
            <person name="Munidasa M."/>
            <person name="Muniz J."/>
            <person name="Nguyen L."/>
            <person name="Hughes D."/>
            <person name="Osuji N."/>
            <person name="Pu L.-L."/>
            <person name="Puazo M."/>
            <person name="Qu C."/>
            <person name="Quiroz J."/>
            <person name="Raj R."/>
            <person name="Weissenberger G."/>
            <person name="Xin Y."/>
            <person name="Zou X."/>
            <person name="Han Y."/>
            <person name="Worley K."/>
            <person name="Muzny D."/>
            <person name="Gibbs R."/>
        </authorList>
    </citation>
    <scope>NUCLEOTIDE SEQUENCE</scope>
    <source>
        <strain evidence="2">Sampled in the wild</strain>
    </source>
</reference>
<dbReference type="Proteomes" id="UP000792457">
    <property type="component" value="Unassembled WGS sequence"/>
</dbReference>
<dbReference type="OrthoDB" id="410381at2759"/>